<feature type="region of interest" description="Disordered" evidence="1">
    <location>
        <begin position="62"/>
        <end position="100"/>
    </location>
</feature>
<organism evidence="2 3">
    <name type="scientific">Colletotrichum orbiculare (strain 104-T / ATCC 96160 / CBS 514.97 / LARS 414 / MAFF 240422)</name>
    <name type="common">Cucumber anthracnose fungus</name>
    <name type="synonym">Colletotrichum lagenarium</name>
    <dbReference type="NCBI Taxonomy" id="1213857"/>
    <lineage>
        <taxon>Eukaryota</taxon>
        <taxon>Fungi</taxon>
        <taxon>Dikarya</taxon>
        <taxon>Ascomycota</taxon>
        <taxon>Pezizomycotina</taxon>
        <taxon>Sordariomycetes</taxon>
        <taxon>Hypocreomycetidae</taxon>
        <taxon>Glomerellales</taxon>
        <taxon>Glomerellaceae</taxon>
        <taxon>Colletotrichum</taxon>
        <taxon>Colletotrichum orbiculare species complex</taxon>
    </lineage>
</organism>
<reference evidence="3" key="1">
    <citation type="journal article" date="2013" name="New Phytol.">
        <title>Comparative genomic and transcriptomic analyses reveal the hemibiotrophic stage shift of Colletotrichum fungi.</title>
        <authorList>
            <person name="Gan P."/>
            <person name="Ikeda K."/>
            <person name="Irieda H."/>
            <person name="Narusaka M."/>
            <person name="O'Connell R.J."/>
            <person name="Narusaka Y."/>
            <person name="Takano Y."/>
            <person name="Kubo Y."/>
            <person name="Shirasu K."/>
        </authorList>
    </citation>
    <scope>NUCLEOTIDE SEQUENCE [LARGE SCALE GENOMIC DNA]</scope>
    <source>
        <strain evidence="3">104-T / ATCC 96160 / CBS 514.97 / LARS 414 / MAFF 240422</strain>
    </source>
</reference>
<gene>
    <name evidence="2" type="ORF">Cob_v007208</name>
</gene>
<reference evidence="3" key="2">
    <citation type="journal article" date="2019" name="Mol. Plant Microbe Interact.">
        <title>Genome sequence resources for four phytopathogenic fungi from the Colletotrichum orbiculare species complex.</title>
        <authorList>
            <person name="Gan P."/>
            <person name="Tsushima A."/>
            <person name="Narusaka M."/>
            <person name="Narusaka Y."/>
            <person name="Takano Y."/>
            <person name="Kubo Y."/>
            <person name="Shirasu K."/>
        </authorList>
    </citation>
    <scope>GENOME REANNOTATION</scope>
    <source>
        <strain evidence="3">104-T / ATCC 96160 / CBS 514.97 / LARS 414 / MAFF 240422</strain>
    </source>
</reference>
<keyword evidence="3" id="KW-1185">Reference proteome</keyword>
<dbReference type="EMBL" id="AMCV02000018">
    <property type="protein sequence ID" value="TDZ20151.1"/>
    <property type="molecule type" value="Genomic_DNA"/>
</dbReference>
<sequence length="518" mass="58277">MSLTEANQALDTGGGEYNVEFPIDSDFDFLMDPNMAAGIHLSLGDDGSGLFEEPLEIWASVSESQTSPEVYGDDSGRQNTIEDPEQAEDRRHTAVPHIQSGDEQSSIIPLTVESCDKSVAQSGVMDGFAAVLSHLMVAAPIEEQRGLFGLICDKIVKYRSIDQETSAFPPVAFYLILLRNETNFESIKSFAKDCVEWFRGMAPGVANVYIEWIKAHREFIDDSSHGDTRSLIEQSQSPQRKPSLGPEDEPPKKQKYRRPGRQSRVTDHQNSGLRAELERPLETQYRGILTTSEVAMTMEKEYEYFFCQDVAAAAQDPTWPSTEERRVLYVKEMHDAILDVSNFEERNQALLKWSRLQAKNGTPDAPAESTSARSKKRKRGNDTKAPRYPGLNATDSIFVHPQSTPADMIQAKLLRSAQDCQNGWELRRPWTGDNDPKWEAFDTFADRWTAMCHNMRYHKVMLHSALRGDWVNRLSAAPVGERTQKLGNKAINCARDLQNKTGRAVLRNQVAKDAGFLK</sequence>
<evidence type="ECO:0000256" key="1">
    <source>
        <dbReference type="SAM" id="MobiDB-lite"/>
    </source>
</evidence>
<feature type="compositionally biased region" description="Polar residues" evidence="1">
    <location>
        <begin position="231"/>
        <end position="240"/>
    </location>
</feature>
<proteinExistence type="predicted"/>
<evidence type="ECO:0000313" key="2">
    <source>
        <dbReference type="EMBL" id="TDZ20151.1"/>
    </source>
</evidence>
<dbReference type="STRING" id="1213857.A0A484FR27"/>
<dbReference type="AlphaFoldDB" id="A0A484FR27"/>
<feature type="region of interest" description="Disordered" evidence="1">
    <location>
        <begin position="357"/>
        <end position="394"/>
    </location>
</feature>
<dbReference type="Proteomes" id="UP000014480">
    <property type="component" value="Unassembled WGS sequence"/>
</dbReference>
<dbReference type="OrthoDB" id="4851482at2759"/>
<name>A0A484FR27_COLOR</name>
<comment type="caution">
    <text evidence="2">The sequence shown here is derived from an EMBL/GenBank/DDBJ whole genome shotgun (WGS) entry which is preliminary data.</text>
</comment>
<feature type="region of interest" description="Disordered" evidence="1">
    <location>
        <begin position="224"/>
        <end position="277"/>
    </location>
</feature>
<evidence type="ECO:0000313" key="3">
    <source>
        <dbReference type="Proteomes" id="UP000014480"/>
    </source>
</evidence>
<accession>A0A484FR27</accession>
<protein>
    <submittedName>
        <fullName evidence="2">Uncharacterized protein</fullName>
    </submittedName>
</protein>